<dbReference type="Gene3D" id="3.40.366.10">
    <property type="entry name" value="Malonyl-Coenzyme A Acyl Carrier Protein, domain 2"/>
    <property type="match status" value="1"/>
</dbReference>
<sequence>MGKTVWMFPGQGSQTPGMGQTLITQDETRQALADLGTRIGLDLTTLMTTGTKDELKA</sequence>
<name>A0A725BAI1_SALEP</name>
<dbReference type="InterPro" id="IPR016035">
    <property type="entry name" value="Acyl_Trfase/lysoPLipase"/>
</dbReference>
<accession>A0A725BAI1</accession>
<dbReference type="EMBL" id="DAAQRD010000271">
    <property type="protein sequence ID" value="HAE0521521.1"/>
    <property type="molecule type" value="Genomic_DNA"/>
</dbReference>
<reference evidence="1" key="2">
    <citation type="submission" date="2019-01" db="EMBL/GenBank/DDBJ databases">
        <authorList>
            <consortium name="NCBI Pathogen Detection Project"/>
        </authorList>
    </citation>
    <scope>NUCLEOTIDE SEQUENCE</scope>
    <source>
        <strain evidence="1">P125109</strain>
    </source>
</reference>
<proteinExistence type="predicted"/>
<evidence type="ECO:0000313" key="1">
    <source>
        <dbReference type="EMBL" id="HAE0521521.1"/>
    </source>
</evidence>
<dbReference type="GO" id="GO:0016740">
    <property type="term" value="F:transferase activity"/>
    <property type="evidence" value="ECO:0007669"/>
    <property type="project" value="UniProtKB-KW"/>
</dbReference>
<gene>
    <name evidence="1" type="ORF">G2720_27435</name>
</gene>
<reference evidence="1" key="1">
    <citation type="journal article" date="2018" name="Genome Biol.">
        <title>SKESA: strategic k-mer extension for scrupulous assemblies.</title>
        <authorList>
            <person name="Souvorov A."/>
            <person name="Agarwala R."/>
            <person name="Lipman D.J."/>
        </authorList>
    </citation>
    <scope>NUCLEOTIDE SEQUENCE</scope>
    <source>
        <strain evidence="1">P125109</strain>
    </source>
</reference>
<dbReference type="InterPro" id="IPR001227">
    <property type="entry name" value="Ac_transferase_dom_sf"/>
</dbReference>
<dbReference type="AlphaFoldDB" id="A0A725BAI1"/>
<comment type="caution">
    <text evidence="1">The sequence shown here is derived from an EMBL/GenBank/DDBJ whole genome shotgun (WGS) entry which is preliminary data.</text>
</comment>
<dbReference type="SUPFAM" id="SSF52151">
    <property type="entry name" value="FabD/lysophospholipase-like"/>
    <property type="match status" value="1"/>
</dbReference>
<protein>
    <submittedName>
        <fullName evidence="1">[acyl-carrier-protein] S-malonyltransferase</fullName>
    </submittedName>
</protein>
<organism evidence="1">
    <name type="scientific">Salmonella enteritidis PT4 (strain P125109)</name>
    <dbReference type="NCBI Taxonomy" id="550537"/>
    <lineage>
        <taxon>Bacteria</taxon>
        <taxon>Pseudomonadati</taxon>
        <taxon>Pseudomonadota</taxon>
        <taxon>Gammaproteobacteria</taxon>
        <taxon>Enterobacterales</taxon>
        <taxon>Enterobacteriaceae</taxon>
        <taxon>Salmonella</taxon>
    </lineage>
</organism>
<keyword evidence="1" id="KW-0808">Transferase</keyword>
<feature type="non-terminal residue" evidence="1">
    <location>
        <position position="57"/>
    </location>
</feature>